<name>A0ABU7FS74_9ACTN</name>
<evidence type="ECO:0000259" key="1">
    <source>
        <dbReference type="Pfam" id="PF00723"/>
    </source>
</evidence>
<dbReference type="PANTHER" id="PTHR31616">
    <property type="entry name" value="TREHALASE"/>
    <property type="match status" value="1"/>
</dbReference>
<gene>
    <name evidence="3" type="ORF">VXC91_34710</name>
</gene>
<evidence type="ECO:0000313" key="3">
    <source>
        <dbReference type="EMBL" id="MED7826952.1"/>
    </source>
</evidence>
<dbReference type="SUPFAM" id="SSF48208">
    <property type="entry name" value="Six-hairpin glycosidases"/>
    <property type="match status" value="1"/>
</dbReference>
<dbReference type="InterPro" id="IPR012341">
    <property type="entry name" value="6hp_glycosidase-like_sf"/>
</dbReference>
<comment type="caution">
    <text evidence="3">The sequence shown here is derived from an EMBL/GenBank/DDBJ whole genome shotgun (WGS) entry which is preliminary data.</text>
</comment>
<dbReference type="PANTHER" id="PTHR31616:SF10">
    <property type="entry name" value="TREHALASE"/>
    <property type="match status" value="1"/>
</dbReference>
<dbReference type="RefSeq" id="WP_329511342.1">
    <property type="nucleotide sequence ID" value="NZ_BAAAYZ010000017.1"/>
</dbReference>
<dbReference type="Gene3D" id="1.50.10.10">
    <property type="match status" value="1"/>
</dbReference>
<dbReference type="Pfam" id="PF00723">
    <property type="entry name" value="Glyco_hydro_15"/>
    <property type="match status" value="1"/>
</dbReference>
<protein>
    <submittedName>
        <fullName evidence="3">Glycoside hydrolase family 15 protein</fullName>
    </submittedName>
</protein>
<accession>A0ABU7FS74</accession>
<dbReference type="InterPro" id="IPR011613">
    <property type="entry name" value="GH15-like"/>
</dbReference>
<organism evidence="3 4">
    <name type="scientific">Streptomyces chiangmaiensis</name>
    <dbReference type="NCBI Taxonomy" id="766497"/>
    <lineage>
        <taxon>Bacteria</taxon>
        <taxon>Bacillati</taxon>
        <taxon>Actinomycetota</taxon>
        <taxon>Actinomycetes</taxon>
        <taxon>Kitasatosporales</taxon>
        <taxon>Streptomycetaceae</taxon>
        <taxon>Streptomyces</taxon>
    </lineage>
</organism>
<dbReference type="InterPro" id="IPR045582">
    <property type="entry name" value="Trehalase-like_N"/>
</dbReference>
<keyword evidence="4" id="KW-1185">Reference proteome</keyword>
<dbReference type="EMBL" id="JAYWVC010000191">
    <property type="protein sequence ID" value="MED7826952.1"/>
    <property type="molecule type" value="Genomic_DNA"/>
</dbReference>
<dbReference type="Pfam" id="PF19291">
    <property type="entry name" value="TREH_N"/>
    <property type="match status" value="1"/>
</dbReference>
<dbReference type="InterPro" id="IPR008928">
    <property type="entry name" value="6-hairpin_glycosidase_sf"/>
</dbReference>
<dbReference type="GO" id="GO:0016787">
    <property type="term" value="F:hydrolase activity"/>
    <property type="evidence" value="ECO:0007669"/>
    <property type="project" value="UniProtKB-KW"/>
</dbReference>
<reference evidence="3" key="1">
    <citation type="submission" date="2024-01" db="EMBL/GenBank/DDBJ databases">
        <title>First draft genome sequence data of TA4-1, the type strain of Gram-positive actinobacterium Streptomyces chiangmaiensis.</title>
        <authorList>
            <person name="Yasawong M."/>
            <person name="Nantapong N."/>
        </authorList>
    </citation>
    <scope>NUCLEOTIDE SEQUENCE</scope>
    <source>
        <strain evidence="3">TA4-1</strain>
    </source>
</reference>
<evidence type="ECO:0000313" key="4">
    <source>
        <dbReference type="Proteomes" id="UP001333996"/>
    </source>
</evidence>
<feature type="domain" description="GH15-like" evidence="1">
    <location>
        <begin position="241"/>
        <end position="597"/>
    </location>
</feature>
<feature type="domain" description="Trehalase-like N-terminal" evidence="2">
    <location>
        <begin position="2"/>
        <end position="163"/>
    </location>
</feature>
<dbReference type="Proteomes" id="UP001333996">
    <property type="component" value="Unassembled WGS sequence"/>
</dbReference>
<keyword evidence="3" id="KW-0378">Hydrolase</keyword>
<sequence>MTGTSDRPISDYALLSDCQTAALVSLDGSIDWLCLPHFDSRAVFARLLGAQAGHWSIHPTGPYTASRHYLERSLVLCTQFHTPTAIVTVTDALATGWNERGHHLGEHAPHLLLRMVQCADGRADIEMEFAPRPEYGLVRPLLLPVEGGLRCHGGPDTLGLCCPLPLQIGETAHAHTRLEAGQRLAFALRQVPAGSHPALMPQEEIAEHLQDTVNGWHSWSQMHQSYQGPWEELVHHSGRILQGLTFQPTGAIVAAPTTSLPECIGGVRNWDYRFAWVRDASFTLDALWVAACPDEAEAFFRWMAQVGASDTAHCESLQIMFGIRGERDLTEQELPRLPGWRGSRPVRIGNGAWQQRQLDVYGELLAAAYRLREDLAALDTPTKDFLAACADLAAACWDQPDQGIWEVRSGPQHFVYSKLMCWVAVDRALALADALGAHARIPAWMRARDEIRAAIEEHGWCQKIGAYTQAFGTDVLDASVLMMPIVGFLPATEPRMRATIDAVRGRLTSKDGLVYRYLSTDDGLPGEEGTFLLCTFWLAHALALAGESQAARKVFERAARCANDVGLLAEEVDPASGELLGNFPQAFSHIGLVNAAWAIHQAETGAVEPPLCHRPD</sequence>
<evidence type="ECO:0000259" key="2">
    <source>
        <dbReference type="Pfam" id="PF19291"/>
    </source>
</evidence>
<proteinExistence type="predicted"/>